<protein>
    <submittedName>
        <fullName evidence="1">Uncharacterized protein</fullName>
    </submittedName>
</protein>
<keyword evidence="2" id="KW-1185">Reference proteome</keyword>
<dbReference type="EMBL" id="JAJAQI010000013">
    <property type="protein sequence ID" value="MCB4822215.1"/>
    <property type="molecule type" value="Genomic_DNA"/>
</dbReference>
<accession>A0A9X1IFN3</accession>
<organism evidence="1 2">
    <name type="scientific">Roseicella aerolata</name>
    <dbReference type="NCBI Taxonomy" id="2883479"/>
    <lineage>
        <taxon>Bacteria</taxon>
        <taxon>Pseudomonadati</taxon>
        <taxon>Pseudomonadota</taxon>
        <taxon>Alphaproteobacteria</taxon>
        <taxon>Acetobacterales</taxon>
        <taxon>Roseomonadaceae</taxon>
        <taxon>Roseicella</taxon>
    </lineage>
</organism>
<name>A0A9X1IFN3_9PROT</name>
<gene>
    <name evidence="1" type="ORF">LHA35_10775</name>
</gene>
<sequence length="111" mass="12142">MRLIVQNFVVEGCAGDAVLFQDLPQCAEATFRDVRLSDVGGRAFVIEYPTLRRQLQIPNAVVDEDLGAAFKAAREQPRENAMAVIQNLTSVAALGNAAFQLAEKIVNYFQG</sequence>
<dbReference type="RefSeq" id="WP_226608147.1">
    <property type="nucleotide sequence ID" value="NZ_JAJAQI010000013.1"/>
</dbReference>
<proteinExistence type="predicted"/>
<dbReference type="Proteomes" id="UP001139311">
    <property type="component" value="Unassembled WGS sequence"/>
</dbReference>
<comment type="caution">
    <text evidence="1">The sequence shown here is derived from an EMBL/GenBank/DDBJ whole genome shotgun (WGS) entry which is preliminary data.</text>
</comment>
<evidence type="ECO:0000313" key="1">
    <source>
        <dbReference type="EMBL" id="MCB4822215.1"/>
    </source>
</evidence>
<reference evidence="1" key="1">
    <citation type="submission" date="2021-10" db="EMBL/GenBank/DDBJ databases">
        <title>Roseicella aerolatum sp. nov., isolated from aerosols of e-waste dismantling site.</title>
        <authorList>
            <person name="Qin T."/>
        </authorList>
    </citation>
    <scope>NUCLEOTIDE SEQUENCE</scope>
    <source>
        <strain evidence="1">GB24</strain>
    </source>
</reference>
<evidence type="ECO:0000313" key="2">
    <source>
        <dbReference type="Proteomes" id="UP001139311"/>
    </source>
</evidence>
<dbReference type="AlphaFoldDB" id="A0A9X1IFN3"/>